<dbReference type="InterPro" id="IPR013201">
    <property type="entry name" value="Prot_inhib_I29"/>
</dbReference>
<gene>
    <name evidence="9" type="ORF">OJAV_G00113070</name>
</gene>
<dbReference type="InterPro" id="IPR025661">
    <property type="entry name" value="Pept_asp_AS"/>
</dbReference>
<dbReference type="GO" id="GO:0008234">
    <property type="term" value="F:cysteine-type peptidase activity"/>
    <property type="evidence" value="ECO:0007669"/>
    <property type="project" value="UniProtKB-KW"/>
</dbReference>
<dbReference type="PRINTS" id="PR00705">
    <property type="entry name" value="PAPAIN"/>
</dbReference>
<feature type="domain" description="Cathepsin propeptide inhibitor" evidence="8">
    <location>
        <begin position="130"/>
        <end position="182"/>
    </location>
</feature>
<evidence type="ECO:0000256" key="4">
    <source>
        <dbReference type="ARBA" id="ARBA00022807"/>
    </source>
</evidence>
<dbReference type="SMART" id="SM00848">
    <property type="entry name" value="Inhibitor_I29"/>
    <property type="match status" value="1"/>
</dbReference>
<dbReference type="PANTHER" id="PTHR12411">
    <property type="entry name" value="CYSTEINE PROTEASE FAMILY C1-RELATED"/>
    <property type="match status" value="1"/>
</dbReference>
<accession>A0A437CWI1</accession>
<dbReference type="GO" id="GO:0006508">
    <property type="term" value="P:proteolysis"/>
    <property type="evidence" value="ECO:0007669"/>
    <property type="project" value="UniProtKB-KW"/>
</dbReference>
<evidence type="ECO:0000256" key="2">
    <source>
        <dbReference type="ARBA" id="ARBA00022670"/>
    </source>
</evidence>
<sequence length="426" mass="46524">MSKSQCDAQNTLLLGQRTIPDTQIVLLPDQYAMPDAQIALRCPKANTICRCPNCAANKPLHHSQCPNCQVKPKACCYQINSPRLTAKSHYDAQNALLIPKSSSLLKLAALCGNLTYSLNQRCICFVPFCFWLFCNQTELSFRRAVWEKNLHLVMKHNQNTSVGNHSFTLGLNHLSDMTADEINENLNGFKMEEHADYSNHTLKLPGVASTPASVDWRKSGLVGPVRNQGLCGSCWAFSSLGALEGQLRRKTGVLVPLSPQNLVDCSTADGNLGCRGGYITKSYSYIIRNNGVDSEEFYPYEHQNGKCRYSVMGKAGSCSSFHVLPRGDEAALQAAVAAVGPVAVAVNAMLSSFHSYKGGLYNDLNCNPVLVNHAVLVVGYGSEAGQDYWLVKNSWGPGWGEGGFIRMARNKNNLCGIATFAVYPSL</sequence>
<evidence type="ECO:0000313" key="9">
    <source>
        <dbReference type="EMBL" id="RVE67002.1"/>
    </source>
</evidence>
<keyword evidence="10" id="KW-1185">Reference proteome</keyword>
<evidence type="ECO:0000313" key="10">
    <source>
        <dbReference type="Proteomes" id="UP000283210"/>
    </source>
</evidence>
<dbReference type="InterPro" id="IPR013128">
    <property type="entry name" value="Peptidase_C1A"/>
</dbReference>
<dbReference type="InterPro" id="IPR038765">
    <property type="entry name" value="Papain-like_cys_pep_sf"/>
</dbReference>
<evidence type="ECO:0000256" key="1">
    <source>
        <dbReference type="ARBA" id="ARBA00008455"/>
    </source>
</evidence>
<evidence type="ECO:0000256" key="6">
    <source>
        <dbReference type="ARBA" id="ARBA00023157"/>
    </source>
</evidence>
<comment type="similarity">
    <text evidence="1">Belongs to the peptidase C1 family.</text>
</comment>
<reference evidence="9 10" key="2">
    <citation type="submission" date="2019-01" db="EMBL/GenBank/DDBJ databases">
        <title>A chromosome length genome reference of the Java medaka (oryzias javanicus).</title>
        <authorList>
            <person name="Herpin A."/>
            <person name="Takehana Y."/>
            <person name="Naruse K."/>
            <person name="Ansai S."/>
            <person name="Kawaguchi M."/>
        </authorList>
    </citation>
    <scope>NUCLEOTIDE SEQUENCE [LARGE SCALE GENOMIC DNA]</scope>
    <source>
        <strain evidence="9">RS831</strain>
        <tissue evidence="9">Whole body</tissue>
    </source>
</reference>
<evidence type="ECO:0000256" key="3">
    <source>
        <dbReference type="ARBA" id="ARBA00022801"/>
    </source>
</evidence>
<dbReference type="Pfam" id="PF08246">
    <property type="entry name" value="Inhibitor_I29"/>
    <property type="match status" value="1"/>
</dbReference>
<evidence type="ECO:0000256" key="5">
    <source>
        <dbReference type="ARBA" id="ARBA00023145"/>
    </source>
</evidence>
<dbReference type="OrthoDB" id="190265at2759"/>
<dbReference type="InterPro" id="IPR039417">
    <property type="entry name" value="Peptidase_C1A_papain-like"/>
</dbReference>
<reference evidence="9 10" key="1">
    <citation type="submission" date="2018-11" db="EMBL/GenBank/DDBJ databases">
        <authorList>
            <person name="Lopez-Roques C."/>
            <person name="Donnadieu C."/>
            <person name="Bouchez O."/>
            <person name="Klopp C."/>
            <person name="Cabau C."/>
            <person name="Zahm M."/>
        </authorList>
    </citation>
    <scope>NUCLEOTIDE SEQUENCE [LARGE SCALE GENOMIC DNA]</scope>
    <source>
        <strain evidence="9">RS831</strain>
        <tissue evidence="9">Whole body</tissue>
    </source>
</reference>
<evidence type="ECO:0000259" key="7">
    <source>
        <dbReference type="SMART" id="SM00645"/>
    </source>
</evidence>
<evidence type="ECO:0000259" key="8">
    <source>
        <dbReference type="SMART" id="SM00848"/>
    </source>
</evidence>
<dbReference type="PROSITE" id="PS00639">
    <property type="entry name" value="THIOL_PROTEASE_HIS"/>
    <property type="match status" value="1"/>
</dbReference>
<dbReference type="Proteomes" id="UP000283210">
    <property type="component" value="Chromosome 11"/>
</dbReference>
<dbReference type="AlphaFoldDB" id="A0A437CWI1"/>
<keyword evidence="6" id="KW-1015">Disulfide bond</keyword>
<name>A0A437CWI1_ORYJA</name>
<dbReference type="Gene3D" id="3.90.70.10">
    <property type="entry name" value="Cysteine proteinases"/>
    <property type="match status" value="1"/>
</dbReference>
<protein>
    <recommendedName>
        <fullName evidence="11">Peptidase C1A papain C-terminal domain-containing protein</fullName>
    </recommendedName>
</protein>
<dbReference type="SUPFAM" id="SSF54001">
    <property type="entry name" value="Cysteine proteinases"/>
    <property type="match status" value="1"/>
</dbReference>
<dbReference type="PROSITE" id="PS00640">
    <property type="entry name" value="THIOL_PROTEASE_ASN"/>
    <property type="match status" value="1"/>
</dbReference>
<keyword evidence="3" id="KW-0378">Hydrolase</keyword>
<dbReference type="InterPro" id="IPR025660">
    <property type="entry name" value="Pept_his_AS"/>
</dbReference>
<dbReference type="EMBL" id="CM012447">
    <property type="protein sequence ID" value="RVE67002.1"/>
    <property type="molecule type" value="Genomic_DNA"/>
</dbReference>
<dbReference type="FunFam" id="3.90.70.10:FF:000006">
    <property type="entry name" value="Cathepsin S"/>
    <property type="match status" value="1"/>
</dbReference>
<dbReference type="InterPro" id="IPR000668">
    <property type="entry name" value="Peptidase_C1A_C"/>
</dbReference>
<organism evidence="9 10">
    <name type="scientific">Oryzias javanicus</name>
    <name type="common">Javanese ricefish</name>
    <name type="synonym">Aplocheilus javanicus</name>
    <dbReference type="NCBI Taxonomy" id="123683"/>
    <lineage>
        <taxon>Eukaryota</taxon>
        <taxon>Metazoa</taxon>
        <taxon>Chordata</taxon>
        <taxon>Craniata</taxon>
        <taxon>Vertebrata</taxon>
        <taxon>Euteleostomi</taxon>
        <taxon>Actinopterygii</taxon>
        <taxon>Neopterygii</taxon>
        <taxon>Teleostei</taxon>
        <taxon>Neoteleostei</taxon>
        <taxon>Acanthomorphata</taxon>
        <taxon>Ovalentaria</taxon>
        <taxon>Atherinomorphae</taxon>
        <taxon>Beloniformes</taxon>
        <taxon>Adrianichthyidae</taxon>
        <taxon>Oryziinae</taxon>
        <taxon>Oryzias</taxon>
    </lineage>
</organism>
<feature type="domain" description="Peptidase C1A papain C-terminal" evidence="7">
    <location>
        <begin position="210"/>
        <end position="425"/>
    </location>
</feature>
<dbReference type="PROSITE" id="PS00139">
    <property type="entry name" value="THIOL_PROTEASE_CYS"/>
    <property type="match status" value="1"/>
</dbReference>
<proteinExistence type="inferred from homology"/>
<dbReference type="InterPro" id="IPR000169">
    <property type="entry name" value="Pept_cys_AS"/>
</dbReference>
<dbReference type="Pfam" id="PF00112">
    <property type="entry name" value="Peptidase_C1"/>
    <property type="match status" value="1"/>
</dbReference>
<dbReference type="SMART" id="SM00645">
    <property type="entry name" value="Pept_C1"/>
    <property type="match status" value="1"/>
</dbReference>
<keyword evidence="4" id="KW-0788">Thiol protease</keyword>
<dbReference type="CDD" id="cd02248">
    <property type="entry name" value="Peptidase_C1A"/>
    <property type="match status" value="1"/>
</dbReference>
<evidence type="ECO:0008006" key="11">
    <source>
        <dbReference type="Google" id="ProtNLM"/>
    </source>
</evidence>
<keyword evidence="5" id="KW-0865">Zymogen</keyword>
<keyword evidence="2" id="KW-0645">Protease</keyword>